<protein>
    <submittedName>
        <fullName evidence="1">Uncharacterized protein</fullName>
    </submittedName>
</protein>
<keyword evidence="2" id="KW-1185">Reference proteome</keyword>
<gene>
    <name evidence="1" type="ORF">E2F48_02425</name>
</gene>
<evidence type="ECO:0000313" key="1">
    <source>
        <dbReference type="EMBL" id="TDK27980.1"/>
    </source>
</evidence>
<dbReference type="OrthoDB" id="5146385at2"/>
<name>A0A4R5U2S9_9MICC</name>
<dbReference type="AlphaFoldDB" id="A0A4R5U2S9"/>
<comment type="caution">
    <text evidence="1">The sequence shown here is derived from an EMBL/GenBank/DDBJ whole genome shotgun (WGS) entry which is preliminary data.</text>
</comment>
<proteinExistence type="predicted"/>
<dbReference type="EMBL" id="SMTK01000001">
    <property type="protein sequence ID" value="TDK27980.1"/>
    <property type="molecule type" value="Genomic_DNA"/>
</dbReference>
<dbReference type="RefSeq" id="WP_133402393.1">
    <property type="nucleotide sequence ID" value="NZ_SMTK01000001.1"/>
</dbReference>
<reference evidence="1 2" key="1">
    <citation type="submission" date="2019-03" db="EMBL/GenBank/DDBJ databases">
        <title>Arthrobacter sp. nov., an bacterium isolated from biocrust in Mu Us Desert.</title>
        <authorList>
            <person name="Lixiong L."/>
        </authorList>
    </citation>
    <scope>NUCLEOTIDE SEQUENCE [LARGE SCALE GENOMIC DNA]</scope>
    <source>
        <strain evidence="1 2">SLN-3</strain>
    </source>
</reference>
<sequence length="124" mass="13513">MRPELLDISTSPVDAGRTIPIRFPQETGRGIAWVFEERDGDIWHARYYLSATTGAYNGSGSPIRWSVDDGEDRGWEAIGIAGPGPDTLLIPDSIRPGPYRLCTANSMPNICTPLDIAERLRGAG</sequence>
<evidence type="ECO:0000313" key="2">
    <source>
        <dbReference type="Proteomes" id="UP000295411"/>
    </source>
</evidence>
<organism evidence="1 2">
    <name type="scientific">Arthrobacter crusticola</name>
    <dbReference type="NCBI Taxonomy" id="2547960"/>
    <lineage>
        <taxon>Bacteria</taxon>
        <taxon>Bacillati</taxon>
        <taxon>Actinomycetota</taxon>
        <taxon>Actinomycetes</taxon>
        <taxon>Micrococcales</taxon>
        <taxon>Micrococcaceae</taxon>
        <taxon>Arthrobacter</taxon>
    </lineage>
</organism>
<dbReference type="Proteomes" id="UP000295411">
    <property type="component" value="Unassembled WGS sequence"/>
</dbReference>
<accession>A0A4R5U2S9</accession>